<feature type="compositionally biased region" description="Basic and acidic residues" evidence="1">
    <location>
        <begin position="254"/>
        <end position="266"/>
    </location>
</feature>
<dbReference type="InterPro" id="IPR037176">
    <property type="entry name" value="Osmotin/thaumatin-like_sf"/>
</dbReference>
<gene>
    <name evidence="2" type="ORF">SNAT2548_LOCUS28895</name>
</gene>
<name>A0A812TC75_9DINO</name>
<accession>A0A812TC75</accession>
<dbReference type="EMBL" id="CAJNDS010002536">
    <property type="protein sequence ID" value="CAE7516235.1"/>
    <property type="molecule type" value="Genomic_DNA"/>
</dbReference>
<dbReference type="Pfam" id="PF00314">
    <property type="entry name" value="Thaumatin"/>
    <property type="match status" value="1"/>
</dbReference>
<feature type="compositionally biased region" description="Basic residues" evidence="1">
    <location>
        <begin position="187"/>
        <end position="198"/>
    </location>
</feature>
<organism evidence="2 3">
    <name type="scientific">Symbiodinium natans</name>
    <dbReference type="NCBI Taxonomy" id="878477"/>
    <lineage>
        <taxon>Eukaryota</taxon>
        <taxon>Sar</taxon>
        <taxon>Alveolata</taxon>
        <taxon>Dinophyceae</taxon>
        <taxon>Suessiales</taxon>
        <taxon>Symbiodiniaceae</taxon>
        <taxon>Symbiodinium</taxon>
    </lineage>
</organism>
<comment type="caution">
    <text evidence="2">The sequence shown here is derived from an EMBL/GenBank/DDBJ whole genome shotgun (WGS) entry which is preliminary data.</text>
</comment>
<evidence type="ECO:0000313" key="2">
    <source>
        <dbReference type="EMBL" id="CAE7516235.1"/>
    </source>
</evidence>
<dbReference type="AlphaFoldDB" id="A0A812TC75"/>
<proteinExistence type="predicted"/>
<evidence type="ECO:0000313" key="3">
    <source>
        <dbReference type="Proteomes" id="UP000604046"/>
    </source>
</evidence>
<dbReference type="PROSITE" id="PS51367">
    <property type="entry name" value="THAUMATIN_2"/>
    <property type="match status" value="1"/>
</dbReference>
<feature type="region of interest" description="Disordered" evidence="1">
    <location>
        <begin position="187"/>
        <end position="308"/>
    </location>
</feature>
<dbReference type="Proteomes" id="UP000604046">
    <property type="component" value="Unassembled WGS sequence"/>
</dbReference>
<dbReference type="SUPFAM" id="SSF49870">
    <property type="entry name" value="Osmotin, thaumatin-like protein"/>
    <property type="match status" value="1"/>
</dbReference>
<feature type="compositionally biased region" description="Basic and acidic residues" evidence="1">
    <location>
        <begin position="210"/>
        <end position="222"/>
    </location>
</feature>
<dbReference type="OrthoDB" id="423401at2759"/>
<sequence length="308" mass="33873">MPCSPQGGRDGCDWVDISLVDGYTVPFKFEIHGTCYDADNHLMNASQKIVDCSKLSVDDCPRSETLNASEGEGNLTVDLQVQHPTASMAAGCYSPCSKLTLNQWTTVRASWHNLGMWSREYCCPTPPVSPTACRNGSAKLSKYVGAIHRMCPGVYGYSYDDGIGLITCEATSTYSFTVGCPATAKKAHAKAPSRHHAHRNESNVSTAKPEQVHDLPRAHVDSTIRQQVHHAPRPKLSQKTLPRSSSKDLPPPGTKDKNHTAEEASKKKLPQKNKTLEQKPSAKKLAEKKQSQESLEERRLRNALPELI</sequence>
<feature type="compositionally biased region" description="Basic and acidic residues" evidence="1">
    <location>
        <begin position="284"/>
        <end position="300"/>
    </location>
</feature>
<dbReference type="InterPro" id="IPR001938">
    <property type="entry name" value="Thaumatin"/>
</dbReference>
<reference evidence="2" key="1">
    <citation type="submission" date="2021-02" db="EMBL/GenBank/DDBJ databases">
        <authorList>
            <person name="Dougan E. K."/>
            <person name="Rhodes N."/>
            <person name="Thang M."/>
            <person name="Chan C."/>
        </authorList>
    </citation>
    <scope>NUCLEOTIDE SEQUENCE</scope>
</reference>
<dbReference type="Gene3D" id="2.60.110.10">
    <property type="entry name" value="Thaumatin"/>
    <property type="match status" value="1"/>
</dbReference>
<protein>
    <submittedName>
        <fullName evidence="2">Uncharacterized protein</fullName>
    </submittedName>
</protein>
<keyword evidence="3" id="KW-1185">Reference proteome</keyword>
<evidence type="ECO:0000256" key="1">
    <source>
        <dbReference type="SAM" id="MobiDB-lite"/>
    </source>
</evidence>